<keyword evidence="2" id="KW-1185">Reference proteome</keyword>
<dbReference type="OMA" id="IATYLEF"/>
<protein>
    <submittedName>
        <fullName evidence="1">Uncharacterized protein</fullName>
    </submittedName>
</protein>
<dbReference type="STRING" id="1094619.G4Z5G1"/>
<sequence>MVSAEFEGQLAFEGASGSAEAQLAFQEEFALAEGVAAKRALVQQSFVPGSPDFWFYSALCSTLEVQALAEEEKLEQAWQRLNESKHDLQRAERELTSSNCWRRAQRIERRRLMLELELTYRLKRPQEEISNVTQRVTTALQVSHHDPEPAGVTTEARKETYPTTLNGVLRDLDVYGREKAFQQICAWGEPNWRLLTVFLDSYPFEFADIPGYLDIIVKDVERKKETDKDYTFNFRAAHRMLSFQQLLECARKAPDLFRSNYEFAARGIQLLRAAAEVDSAQCSDLRSETLNMKELQHIATYLEFLRDFTPTAVNRIRVLILYRKLELLNVMCWTNPNAVTELLNALVEYVQIAGGPALGVLYGLHTFSGVCGFTTVSSASHEAMIRKSLKTLWSSEIDGAAVFN</sequence>
<dbReference type="KEGG" id="psoj:PHYSODRAFT_542558"/>
<feature type="non-terminal residue" evidence="1">
    <location>
        <position position="404"/>
    </location>
</feature>
<accession>G4Z5G1</accession>
<reference evidence="1 2" key="1">
    <citation type="journal article" date="2006" name="Science">
        <title>Phytophthora genome sequences uncover evolutionary origins and mechanisms of pathogenesis.</title>
        <authorList>
            <person name="Tyler B.M."/>
            <person name="Tripathy S."/>
            <person name="Zhang X."/>
            <person name="Dehal P."/>
            <person name="Jiang R.H."/>
            <person name="Aerts A."/>
            <person name="Arredondo F.D."/>
            <person name="Baxter L."/>
            <person name="Bensasson D."/>
            <person name="Beynon J.L."/>
            <person name="Chapman J."/>
            <person name="Damasceno C.M."/>
            <person name="Dorrance A.E."/>
            <person name="Dou D."/>
            <person name="Dickerman A.W."/>
            <person name="Dubchak I.L."/>
            <person name="Garbelotto M."/>
            <person name="Gijzen M."/>
            <person name="Gordon S.G."/>
            <person name="Govers F."/>
            <person name="Grunwald N.J."/>
            <person name="Huang W."/>
            <person name="Ivors K.L."/>
            <person name="Jones R.W."/>
            <person name="Kamoun S."/>
            <person name="Krampis K."/>
            <person name="Lamour K.H."/>
            <person name="Lee M.K."/>
            <person name="McDonald W.H."/>
            <person name="Medina M."/>
            <person name="Meijer H.J."/>
            <person name="Nordberg E.K."/>
            <person name="Maclean D.J."/>
            <person name="Ospina-Giraldo M.D."/>
            <person name="Morris P.F."/>
            <person name="Phuntumart V."/>
            <person name="Putnam N.H."/>
            <person name="Rash S."/>
            <person name="Rose J.K."/>
            <person name="Sakihama Y."/>
            <person name="Salamov A.A."/>
            <person name="Savidor A."/>
            <person name="Scheuring C.F."/>
            <person name="Smith B.M."/>
            <person name="Sobral B.W."/>
            <person name="Terry A."/>
            <person name="Torto-Alalibo T.A."/>
            <person name="Win J."/>
            <person name="Xu Z."/>
            <person name="Zhang H."/>
            <person name="Grigoriev I.V."/>
            <person name="Rokhsar D.S."/>
            <person name="Boore J.L."/>
        </authorList>
    </citation>
    <scope>NUCLEOTIDE SEQUENCE [LARGE SCALE GENOMIC DNA]</scope>
    <source>
        <strain evidence="1 2">P6497</strain>
    </source>
</reference>
<dbReference type="AlphaFoldDB" id="G4Z5G1"/>
<evidence type="ECO:0000313" key="2">
    <source>
        <dbReference type="Proteomes" id="UP000002640"/>
    </source>
</evidence>
<name>G4Z5G1_PHYSP</name>
<gene>
    <name evidence="1" type="ORF">PHYSODRAFT_542558</name>
</gene>
<proteinExistence type="predicted"/>
<organism evidence="1 2">
    <name type="scientific">Phytophthora sojae (strain P6497)</name>
    <name type="common">Soybean stem and root rot agent</name>
    <name type="synonym">Phytophthora megasperma f. sp. glycines</name>
    <dbReference type="NCBI Taxonomy" id="1094619"/>
    <lineage>
        <taxon>Eukaryota</taxon>
        <taxon>Sar</taxon>
        <taxon>Stramenopiles</taxon>
        <taxon>Oomycota</taxon>
        <taxon>Peronosporomycetes</taxon>
        <taxon>Peronosporales</taxon>
        <taxon>Peronosporaceae</taxon>
        <taxon>Phytophthora</taxon>
    </lineage>
</organism>
<dbReference type="EMBL" id="JH159153">
    <property type="protein sequence ID" value="EGZ21639.1"/>
    <property type="molecule type" value="Genomic_DNA"/>
</dbReference>
<dbReference type="Proteomes" id="UP000002640">
    <property type="component" value="Unassembled WGS sequence"/>
</dbReference>
<dbReference type="InParanoid" id="G4Z5G1"/>
<dbReference type="GeneID" id="20662467"/>
<evidence type="ECO:0000313" key="1">
    <source>
        <dbReference type="EMBL" id="EGZ21639.1"/>
    </source>
</evidence>
<dbReference type="RefSeq" id="XP_009524356.1">
    <property type="nucleotide sequence ID" value="XM_009526061.1"/>
</dbReference>